<dbReference type="KEGG" id="pif:PITG_20555"/>
<name>D0P2G1_PHYIT</name>
<dbReference type="Proteomes" id="UP000006643">
    <property type="component" value="Unassembled WGS sequence"/>
</dbReference>
<evidence type="ECO:0000313" key="2">
    <source>
        <dbReference type="Proteomes" id="UP000006643"/>
    </source>
</evidence>
<dbReference type="RefSeq" id="XP_002895504.1">
    <property type="nucleotide sequence ID" value="XM_002895458.1"/>
</dbReference>
<evidence type="ECO:0000313" key="1">
    <source>
        <dbReference type="EMBL" id="EEY56254.1"/>
    </source>
</evidence>
<dbReference type="InParanoid" id="D0P2G1"/>
<keyword evidence="2" id="KW-1185">Reference proteome</keyword>
<gene>
    <name evidence="1" type="ORF">PITG_20555</name>
</gene>
<proteinExistence type="predicted"/>
<protein>
    <submittedName>
        <fullName evidence="1">Uncharacterized protein</fullName>
    </submittedName>
</protein>
<organism evidence="1 2">
    <name type="scientific">Phytophthora infestans (strain T30-4)</name>
    <name type="common">Potato late blight agent</name>
    <dbReference type="NCBI Taxonomy" id="403677"/>
    <lineage>
        <taxon>Eukaryota</taxon>
        <taxon>Sar</taxon>
        <taxon>Stramenopiles</taxon>
        <taxon>Oomycota</taxon>
        <taxon>Peronosporomycetes</taxon>
        <taxon>Peronosporales</taxon>
        <taxon>Peronosporaceae</taxon>
        <taxon>Phytophthora</taxon>
    </lineage>
</organism>
<accession>D0P2G1</accession>
<dbReference type="EMBL" id="DS028289">
    <property type="protein sequence ID" value="EEY56254.1"/>
    <property type="molecule type" value="Genomic_DNA"/>
</dbReference>
<sequence length="159" mass="17915">MRKYIRNLVESVIMATGGMYVSSVGNSFECKKALARQHQVKNELIHLAEVTSWSLVSKTYQPELNESVGVSIDLAAIPEPPPLPEAIEAFWGEFSWTENPWTPDEMVPCLKSKKLQALALLPVRRPGDAKEPINKVGEQYKEKVTVTEERRARAAAKWH</sequence>
<dbReference type="GeneID" id="9480158"/>
<dbReference type="HOGENOM" id="CLU_1664137_0_0_1"/>
<dbReference type="AlphaFoldDB" id="D0P2G1"/>
<dbReference type="VEuPathDB" id="FungiDB:PITG_20555"/>
<reference evidence="2" key="1">
    <citation type="journal article" date="2009" name="Nature">
        <title>Genome sequence and analysis of the Irish potato famine pathogen Phytophthora infestans.</title>
        <authorList>
            <consortium name="The Broad Institute Genome Sequencing Platform"/>
            <person name="Haas B.J."/>
            <person name="Kamoun S."/>
            <person name="Zody M.C."/>
            <person name="Jiang R.H."/>
            <person name="Handsaker R.E."/>
            <person name="Cano L.M."/>
            <person name="Grabherr M."/>
            <person name="Kodira C.D."/>
            <person name="Raffaele S."/>
            <person name="Torto-Alalibo T."/>
            <person name="Bozkurt T.O."/>
            <person name="Ah-Fong A.M."/>
            <person name="Alvarado L."/>
            <person name="Anderson V.L."/>
            <person name="Armstrong M.R."/>
            <person name="Avrova A."/>
            <person name="Baxter L."/>
            <person name="Beynon J."/>
            <person name="Boevink P.C."/>
            <person name="Bollmann S.R."/>
            <person name="Bos J.I."/>
            <person name="Bulone V."/>
            <person name="Cai G."/>
            <person name="Cakir C."/>
            <person name="Carrington J.C."/>
            <person name="Chawner M."/>
            <person name="Conti L."/>
            <person name="Costanzo S."/>
            <person name="Ewan R."/>
            <person name="Fahlgren N."/>
            <person name="Fischbach M.A."/>
            <person name="Fugelstad J."/>
            <person name="Gilroy E.M."/>
            <person name="Gnerre S."/>
            <person name="Green P.J."/>
            <person name="Grenville-Briggs L.J."/>
            <person name="Griffith J."/>
            <person name="Grunwald N.J."/>
            <person name="Horn K."/>
            <person name="Horner N.R."/>
            <person name="Hu C.H."/>
            <person name="Huitema E."/>
            <person name="Jeong D.H."/>
            <person name="Jones A.M."/>
            <person name="Jones J.D."/>
            <person name="Jones R.W."/>
            <person name="Karlsson E.K."/>
            <person name="Kunjeti S.G."/>
            <person name="Lamour K."/>
            <person name="Liu Z."/>
            <person name="Ma L."/>
            <person name="Maclean D."/>
            <person name="Chibucos M.C."/>
            <person name="McDonald H."/>
            <person name="McWalters J."/>
            <person name="Meijer H.J."/>
            <person name="Morgan W."/>
            <person name="Morris P.F."/>
            <person name="Munro C.A."/>
            <person name="O'Neill K."/>
            <person name="Ospina-Giraldo M."/>
            <person name="Pinzon A."/>
            <person name="Pritchard L."/>
            <person name="Ramsahoye B."/>
            <person name="Ren Q."/>
            <person name="Restrepo S."/>
            <person name="Roy S."/>
            <person name="Sadanandom A."/>
            <person name="Savidor A."/>
            <person name="Schornack S."/>
            <person name="Schwartz D.C."/>
            <person name="Schumann U.D."/>
            <person name="Schwessinger B."/>
            <person name="Seyer L."/>
            <person name="Sharpe T."/>
            <person name="Silvar C."/>
            <person name="Song J."/>
            <person name="Studholme D.J."/>
            <person name="Sykes S."/>
            <person name="Thines M."/>
            <person name="van de Vondervoort P.J."/>
            <person name="Phuntumart V."/>
            <person name="Wawra S."/>
            <person name="Weide R."/>
            <person name="Win J."/>
            <person name="Young C."/>
            <person name="Zhou S."/>
            <person name="Fry W."/>
            <person name="Meyers B.C."/>
            <person name="van West P."/>
            <person name="Ristaino J."/>
            <person name="Govers F."/>
            <person name="Birch P.R."/>
            <person name="Whisson S.C."/>
            <person name="Judelson H.S."/>
            <person name="Nusbaum C."/>
        </authorList>
    </citation>
    <scope>NUCLEOTIDE SEQUENCE [LARGE SCALE GENOMIC DNA]</scope>
    <source>
        <strain evidence="2">T30-4</strain>
    </source>
</reference>